<dbReference type="AlphaFoldDB" id="A0AAW2IWB1"/>
<dbReference type="PANTHER" id="PTHR33116">
    <property type="entry name" value="REVERSE TRANSCRIPTASE ZINC-BINDING DOMAIN-CONTAINING PROTEIN-RELATED-RELATED"/>
    <property type="match status" value="1"/>
</dbReference>
<sequence>MEETGQNVGELQMARMIAGNTLCGWYYHVLSDEETEGTKTTVQTTAHTITNSNEVVAEFIAFHEQLLEKKSKLAFFDIAEDKLLRLDGYTAAFYKAAWLVIGGEITQAIIDLFTNGWLLKQMIEQETAFRYHWRCAQLSLFQLEFAYDLLLFCEARDPSIVVFQRGLELFAALSGLHVNPAKSQLILSKARHDSARLLATLDFQEGHLPIKYLGLPLISSHLSLANCRPLLDKIDRYIQGWGGISQSFAARVHLIKSVLMALNTYWAMAFTLPKGIIKEIEKCLENFLWKGVAGTGYLKVAWPQVCNPVDEGGLRVRDIQSLNLALMSRWL</sequence>
<dbReference type="PANTHER" id="PTHR33116:SF76">
    <property type="entry name" value="DUF4283 DOMAIN-CONTAINING PROTEIN"/>
    <property type="match status" value="1"/>
</dbReference>
<protein>
    <submittedName>
        <fullName evidence="1">Uncharacterized protein</fullName>
    </submittedName>
</protein>
<reference evidence="1" key="1">
    <citation type="submission" date="2020-06" db="EMBL/GenBank/DDBJ databases">
        <authorList>
            <person name="Li T."/>
            <person name="Hu X."/>
            <person name="Zhang T."/>
            <person name="Song X."/>
            <person name="Zhang H."/>
            <person name="Dai N."/>
            <person name="Sheng W."/>
            <person name="Hou X."/>
            <person name="Wei L."/>
        </authorList>
    </citation>
    <scope>NUCLEOTIDE SEQUENCE</scope>
    <source>
        <strain evidence="1">KEN8</strain>
        <tissue evidence="1">Leaf</tissue>
    </source>
</reference>
<dbReference type="EMBL" id="JACGWM010001873">
    <property type="protein sequence ID" value="KAL0286501.1"/>
    <property type="molecule type" value="Genomic_DNA"/>
</dbReference>
<gene>
    <name evidence="1" type="ORF">Scaly_2791800</name>
</gene>
<accession>A0AAW2IWB1</accession>
<comment type="caution">
    <text evidence="1">The sequence shown here is derived from an EMBL/GenBank/DDBJ whole genome shotgun (WGS) entry which is preliminary data.</text>
</comment>
<evidence type="ECO:0000313" key="1">
    <source>
        <dbReference type="EMBL" id="KAL0286501.1"/>
    </source>
</evidence>
<name>A0AAW2IWB1_9LAMI</name>
<reference evidence="1" key="2">
    <citation type="journal article" date="2024" name="Plant">
        <title>Genomic evolution and insights into agronomic trait innovations of Sesamum species.</title>
        <authorList>
            <person name="Miao H."/>
            <person name="Wang L."/>
            <person name="Qu L."/>
            <person name="Liu H."/>
            <person name="Sun Y."/>
            <person name="Le M."/>
            <person name="Wang Q."/>
            <person name="Wei S."/>
            <person name="Zheng Y."/>
            <person name="Lin W."/>
            <person name="Duan Y."/>
            <person name="Cao H."/>
            <person name="Xiong S."/>
            <person name="Wang X."/>
            <person name="Wei L."/>
            <person name="Li C."/>
            <person name="Ma Q."/>
            <person name="Ju M."/>
            <person name="Zhao R."/>
            <person name="Li G."/>
            <person name="Mu C."/>
            <person name="Tian Q."/>
            <person name="Mei H."/>
            <person name="Zhang T."/>
            <person name="Gao T."/>
            <person name="Zhang H."/>
        </authorList>
    </citation>
    <scope>NUCLEOTIDE SEQUENCE</scope>
    <source>
        <strain evidence="1">KEN8</strain>
    </source>
</reference>
<proteinExistence type="predicted"/>
<organism evidence="1">
    <name type="scientific">Sesamum calycinum</name>
    <dbReference type="NCBI Taxonomy" id="2727403"/>
    <lineage>
        <taxon>Eukaryota</taxon>
        <taxon>Viridiplantae</taxon>
        <taxon>Streptophyta</taxon>
        <taxon>Embryophyta</taxon>
        <taxon>Tracheophyta</taxon>
        <taxon>Spermatophyta</taxon>
        <taxon>Magnoliopsida</taxon>
        <taxon>eudicotyledons</taxon>
        <taxon>Gunneridae</taxon>
        <taxon>Pentapetalae</taxon>
        <taxon>asterids</taxon>
        <taxon>lamiids</taxon>
        <taxon>Lamiales</taxon>
        <taxon>Pedaliaceae</taxon>
        <taxon>Sesamum</taxon>
    </lineage>
</organism>